<keyword evidence="3 8" id="KW-0520">NAD</keyword>
<dbReference type="NCBIfam" id="TIGR01936">
    <property type="entry name" value="nqrA"/>
    <property type="match status" value="1"/>
</dbReference>
<dbReference type="InterPro" id="IPR008703">
    <property type="entry name" value="NqrA"/>
</dbReference>
<evidence type="ECO:0000256" key="2">
    <source>
        <dbReference type="ARBA" id="ARBA00022967"/>
    </source>
</evidence>
<evidence type="ECO:0000259" key="9">
    <source>
        <dbReference type="Pfam" id="PF05896"/>
    </source>
</evidence>
<comment type="subunit">
    <text evidence="8">Composed of six subunits; NqrA, NqrB, NqrC, NqrD, NqrE and NqrF.</text>
</comment>
<dbReference type="OrthoDB" id="9774536at2"/>
<comment type="function">
    <text evidence="8">NQR complex catalyzes the reduction of ubiquinone-1 to ubiquinol by two successive reactions, coupled with the transport of Na(+) ions from the cytoplasm to the periplasm. NqrA to NqrE are probably involved in the second step, the conversion of ubisemiquinone to ubiquinol.</text>
</comment>
<keyword evidence="2 8" id="KW-1278">Translocase</keyword>
<dbReference type="GO" id="GO:0016655">
    <property type="term" value="F:oxidoreductase activity, acting on NAD(P)H, quinone or similar compound as acceptor"/>
    <property type="evidence" value="ECO:0007669"/>
    <property type="project" value="UniProtKB-UniRule"/>
</dbReference>
<keyword evidence="13" id="KW-1185">Reference proteome</keyword>
<comment type="similarity">
    <text evidence="8">Belongs to the NqrA family.</text>
</comment>
<dbReference type="InterPro" id="IPR056147">
    <property type="entry name" value="NQRA_N"/>
</dbReference>
<dbReference type="STRING" id="119000.SAMN05661010_02191"/>
<feature type="domain" description="Na(+)-translocating NADH-quinone reductase subunit A C-terminal" evidence="10">
    <location>
        <begin position="263"/>
        <end position="315"/>
    </location>
</feature>
<dbReference type="RefSeq" id="WP_089728441.1">
    <property type="nucleotide sequence ID" value="NZ_FNGI01000005.1"/>
</dbReference>
<dbReference type="GO" id="GO:0006814">
    <property type="term" value="P:sodium ion transport"/>
    <property type="evidence" value="ECO:0007669"/>
    <property type="project" value="UniProtKB-UniRule"/>
</dbReference>
<protein>
    <recommendedName>
        <fullName evidence="8">Na(+)-translocating NADH-quinone reductase subunit A</fullName>
        <shortName evidence="8">Na(+)-NQR subunit A</shortName>
        <shortName evidence="8">Na(+)-translocating NQR subunit A</shortName>
        <ecNumber evidence="8">7.2.1.1</ecNumber>
    </recommendedName>
    <alternativeName>
        <fullName evidence="8">NQR complex subunit A</fullName>
    </alternativeName>
    <alternativeName>
        <fullName evidence="8">NQR-1 subunit A</fullName>
    </alternativeName>
</protein>
<evidence type="ECO:0000256" key="5">
    <source>
        <dbReference type="ARBA" id="ARBA00023065"/>
    </source>
</evidence>
<dbReference type="Proteomes" id="UP000198654">
    <property type="component" value="Unassembled WGS sequence"/>
</dbReference>
<evidence type="ECO:0000313" key="12">
    <source>
        <dbReference type="EMBL" id="SDL63818.1"/>
    </source>
</evidence>
<dbReference type="NCBIfam" id="NF003759">
    <property type="entry name" value="PRK05352.1-2"/>
    <property type="match status" value="1"/>
</dbReference>
<dbReference type="HAMAP" id="MF_00425">
    <property type="entry name" value="NqrA"/>
    <property type="match status" value="1"/>
</dbReference>
<dbReference type="Pfam" id="PF11973">
    <property type="entry name" value="NQRA_SLBB"/>
    <property type="match status" value="1"/>
</dbReference>
<comment type="catalytic activity">
    <reaction evidence="8">
        <text>a ubiquinone + n Na(+)(in) + NADH + H(+) = a ubiquinol + n Na(+)(out) + NAD(+)</text>
        <dbReference type="Rhea" id="RHEA:47748"/>
        <dbReference type="Rhea" id="RHEA-COMP:9565"/>
        <dbReference type="Rhea" id="RHEA-COMP:9566"/>
        <dbReference type="ChEBI" id="CHEBI:15378"/>
        <dbReference type="ChEBI" id="CHEBI:16389"/>
        <dbReference type="ChEBI" id="CHEBI:17976"/>
        <dbReference type="ChEBI" id="CHEBI:29101"/>
        <dbReference type="ChEBI" id="CHEBI:57540"/>
        <dbReference type="ChEBI" id="CHEBI:57945"/>
        <dbReference type="EC" id="7.2.1.1"/>
    </reaction>
</comment>
<dbReference type="InterPro" id="IPR022615">
    <property type="entry name" value="NqrA_C_domain"/>
</dbReference>
<evidence type="ECO:0000256" key="4">
    <source>
        <dbReference type="ARBA" id="ARBA00023053"/>
    </source>
</evidence>
<keyword evidence="7 8" id="KW-0739">Sodium transport</keyword>
<name>A0A1G9LPI2_9GAMM</name>
<feature type="domain" description="NqrA N-terminal barrel-sandwich hybrid" evidence="9">
    <location>
        <begin position="2"/>
        <end position="95"/>
    </location>
</feature>
<organism evidence="12 13">
    <name type="scientific">Modicisalibacter muralis</name>
    <dbReference type="NCBI Taxonomy" id="119000"/>
    <lineage>
        <taxon>Bacteria</taxon>
        <taxon>Pseudomonadati</taxon>
        <taxon>Pseudomonadota</taxon>
        <taxon>Gammaproteobacteria</taxon>
        <taxon>Oceanospirillales</taxon>
        <taxon>Halomonadaceae</taxon>
        <taxon>Modicisalibacter</taxon>
    </lineage>
</organism>
<evidence type="ECO:0000256" key="3">
    <source>
        <dbReference type="ARBA" id="ARBA00023027"/>
    </source>
</evidence>
<evidence type="ECO:0000256" key="7">
    <source>
        <dbReference type="ARBA" id="ARBA00023201"/>
    </source>
</evidence>
<dbReference type="EC" id="7.2.1.1" evidence="8"/>
<gene>
    <name evidence="8" type="primary">nqrA</name>
    <name evidence="12" type="ORF">SAMN05661010_02191</name>
</gene>
<evidence type="ECO:0000256" key="1">
    <source>
        <dbReference type="ARBA" id="ARBA00022448"/>
    </source>
</evidence>
<sequence>MIEVKRGLDLPIVGAPEQRIDDARPVRHVAVLGTDYVGMKPTMEVREGERVKLGQLLFTDKKTPGVRFTAPAAGEIVAINRGEKRRLLSVVIKVDDEEDAVELAAHGVDALESLERQVVVDQLVESGLWTALRMRPYSRSPALDAIPASIFVTAIDTHPLSADPALIVNEQPEAFANGLKVLKRLTEGKVFVCQAPEANLPGADIAGVQAESFKGPHPAGLVGTHIHFLSPVSLRRQVWHIGYQDVIAVGKLFVEGRLDTRRVIAVGGPRASQPRLLRTRLGASASELLEGEIIDNANDDVRIISGSVFGGNTAEGALSYLGRFDNQFSLLEEGHQRIFMGWLSPGRQRHSVLGIYLSRLTGLSSFAPTTTTNGSERAMVPVGSYETVMPLDILPTQLLRSLIVGDIEMAMQLGCLELDEEDLALCTYVCPGKYEYGPILRDNLTMIEKEV</sequence>
<keyword evidence="5 8" id="KW-0406">Ion transport</keyword>
<evidence type="ECO:0000259" key="11">
    <source>
        <dbReference type="Pfam" id="PF24836"/>
    </source>
</evidence>
<accession>A0A1G9LPI2</accession>
<keyword evidence="1 8" id="KW-0813">Transport</keyword>
<dbReference type="PANTHER" id="PTHR37839">
    <property type="entry name" value="NA(+)-TRANSLOCATING NADH-QUINONE REDUCTASE SUBUNIT A"/>
    <property type="match status" value="1"/>
</dbReference>
<dbReference type="EMBL" id="FNGI01000005">
    <property type="protein sequence ID" value="SDL63818.1"/>
    <property type="molecule type" value="Genomic_DNA"/>
</dbReference>
<evidence type="ECO:0000259" key="10">
    <source>
        <dbReference type="Pfam" id="PF11973"/>
    </source>
</evidence>
<reference evidence="12 13" key="1">
    <citation type="submission" date="2016-10" db="EMBL/GenBank/DDBJ databases">
        <authorList>
            <person name="de Groot N.N."/>
        </authorList>
    </citation>
    <scope>NUCLEOTIDE SEQUENCE [LARGE SCALE GENOMIC DNA]</scope>
    <source>
        <strain evidence="12 13">DSM 14789</strain>
    </source>
</reference>
<dbReference type="AlphaFoldDB" id="A0A1G9LPI2"/>
<keyword evidence="4 8" id="KW-0915">Sodium</keyword>
<dbReference type="Pfam" id="PF05896">
    <property type="entry name" value="NQRA_N"/>
    <property type="match status" value="1"/>
</dbReference>
<proteinExistence type="inferred from homology"/>
<dbReference type="Pfam" id="PF24836">
    <property type="entry name" value="NQRA_2nd"/>
    <property type="match status" value="1"/>
</dbReference>
<dbReference type="InterPro" id="IPR056148">
    <property type="entry name" value="NQRA_2nd"/>
</dbReference>
<feature type="domain" description="NqrA second alpha/beta" evidence="11">
    <location>
        <begin position="115"/>
        <end position="258"/>
    </location>
</feature>
<evidence type="ECO:0000256" key="8">
    <source>
        <dbReference type="HAMAP-Rule" id="MF_00425"/>
    </source>
</evidence>
<dbReference type="PANTHER" id="PTHR37839:SF1">
    <property type="entry name" value="NA(+)-TRANSLOCATING NADH-QUINONE REDUCTASE SUBUNIT A"/>
    <property type="match status" value="1"/>
</dbReference>
<evidence type="ECO:0000256" key="6">
    <source>
        <dbReference type="ARBA" id="ARBA00023075"/>
    </source>
</evidence>
<keyword evidence="6 8" id="KW-0830">Ubiquinone</keyword>
<evidence type="ECO:0000313" key="13">
    <source>
        <dbReference type="Proteomes" id="UP000198654"/>
    </source>
</evidence>